<evidence type="ECO:0000313" key="2">
    <source>
        <dbReference type="Proteomes" id="UP000637906"/>
    </source>
</evidence>
<keyword evidence="2" id="KW-1185">Reference proteome</keyword>
<evidence type="ECO:0000313" key="1">
    <source>
        <dbReference type="EMBL" id="GHM59669.1"/>
    </source>
</evidence>
<dbReference type="AlphaFoldDB" id="A0A8J3HVB0"/>
<gene>
    <name evidence="1" type="ORF">sL5_06620</name>
</gene>
<reference evidence="1 2" key="1">
    <citation type="journal article" date="2021" name="Microb. Ecol.">
        <title>Candidatus Mesenet longicola: Novel Endosymbionts of Brontispa longissima that Induce Cytoplasmic Incompatibility.</title>
        <authorList>
            <person name="Takano S."/>
            <person name="Gotoh Y."/>
            <person name="Hayashi T."/>
        </authorList>
    </citation>
    <scope>NUCLEOTIDE SEQUENCE [LARGE SCALE GENOMIC DNA]</scope>
    <source>
        <strain evidence="1">L5</strain>
    </source>
</reference>
<accession>A0A8J3HVB0</accession>
<protein>
    <submittedName>
        <fullName evidence="1">Uncharacterized protein</fullName>
    </submittedName>
</protein>
<proteinExistence type="predicted"/>
<name>A0A8J3HVB0_9RICK</name>
<dbReference type="EMBL" id="BNGU01000025">
    <property type="protein sequence ID" value="GHM59669.1"/>
    <property type="molecule type" value="Genomic_DNA"/>
</dbReference>
<dbReference type="Proteomes" id="UP000637906">
    <property type="component" value="Unassembled WGS sequence"/>
</dbReference>
<sequence length="266" mass="30559">MYLYYASTKKKNSNISPIEIVFDLTKSKKYIPWESYKSTIGASYFTTFNYSSSNKDYSFTCNSFFSIENNRLTVNTEGLELGLKKLEEAATSPSHANRNAAFSSSSQLKIIVRLAQAYAETFNDLMDKIESHIPDTASDKTQIINNIFTKLRTKKIFVDEGAEVFNKILLDKITNELSKLFDNKQESVSKKELQEFYNYLDSKECKIPFSTKMGKPEKLKNMMDFIESSKEYKEYSKSAKPIQGNKSEYALSDMLHIAVQNSVRIY</sequence>
<organism evidence="1 2">
    <name type="scientific">Candidatus Mesenet longicola</name>
    <dbReference type="NCBI Taxonomy" id="1892558"/>
    <lineage>
        <taxon>Bacteria</taxon>
        <taxon>Pseudomonadati</taxon>
        <taxon>Pseudomonadota</taxon>
        <taxon>Alphaproteobacteria</taxon>
        <taxon>Rickettsiales</taxon>
        <taxon>Anaplasmataceae</taxon>
        <taxon>Candidatus Mesenet</taxon>
    </lineage>
</organism>
<comment type="caution">
    <text evidence="1">The sequence shown here is derived from an EMBL/GenBank/DDBJ whole genome shotgun (WGS) entry which is preliminary data.</text>
</comment>